<name>A0A8S1KTN0_PARPR</name>
<evidence type="ECO:0000313" key="2">
    <source>
        <dbReference type="Proteomes" id="UP000688137"/>
    </source>
</evidence>
<sequence>MPESKFQFLCFLSYLSKQDNFYQSIPNCLKKIFIISNLLLCADINIIIVQDKNQKLSKYNISTFQTLLFQPHFYKKDINGIKQQQLSNDKFYAVKTHKKKHISHVLTPHSCSRFVLISFSQ</sequence>
<organism evidence="1 2">
    <name type="scientific">Paramecium primaurelia</name>
    <dbReference type="NCBI Taxonomy" id="5886"/>
    <lineage>
        <taxon>Eukaryota</taxon>
        <taxon>Sar</taxon>
        <taxon>Alveolata</taxon>
        <taxon>Ciliophora</taxon>
        <taxon>Intramacronucleata</taxon>
        <taxon>Oligohymenophorea</taxon>
        <taxon>Peniculida</taxon>
        <taxon>Parameciidae</taxon>
        <taxon>Paramecium</taxon>
    </lineage>
</organism>
<dbReference type="Proteomes" id="UP000688137">
    <property type="component" value="Unassembled WGS sequence"/>
</dbReference>
<keyword evidence="2" id="KW-1185">Reference proteome</keyword>
<evidence type="ECO:0000313" key="1">
    <source>
        <dbReference type="EMBL" id="CAD8056682.1"/>
    </source>
</evidence>
<dbReference type="EMBL" id="CAJJDM010000023">
    <property type="protein sequence ID" value="CAD8056682.1"/>
    <property type="molecule type" value="Genomic_DNA"/>
</dbReference>
<gene>
    <name evidence="1" type="ORF">PPRIM_AZ9-3.1.T0250002</name>
</gene>
<protein>
    <submittedName>
        <fullName evidence="1">Uncharacterized protein</fullName>
    </submittedName>
</protein>
<accession>A0A8S1KTN0</accession>
<proteinExistence type="predicted"/>
<dbReference type="AlphaFoldDB" id="A0A8S1KTN0"/>
<comment type="caution">
    <text evidence="1">The sequence shown here is derived from an EMBL/GenBank/DDBJ whole genome shotgun (WGS) entry which is preliminary data.</text>
</comment>
<reference evidence="1" key="1">
    <citation type="submission" date="2021-01" db="EMBL/GenBank/DDBJ databases">
        <authorList>
            <consortium name="Genoscope - CEA"/>
            <person name="William W."/>
        </authorList>
    </citation>
    <scope>NUCLEOTIDE SEQUENCE</scope>
</reference>